<keyword evidence="3" id="KW-0479">Metal-binding</keyword>
<evidence type="ECO:0000256" key="1">
    <source>
        <dbReference type="ARBA" id="ARBA00006211"/>
    </source>
</evidence>
<evidence type="ECO:0000256" key="7">
    <source>
        <dbReference type="ARBA" id="ARBA00023134"/>
    </source>
</evidence>
<evidence type="ECO:0000256" key="3">
    <source>
        <dbReference type="ARBA" id="ARBA00022723"/>
    </source>
</evidence>
<name>A0ABQ0BZR0_9FIRM</name>
<evidence type="ECO:0000256" key="2">
    <source>
        <dbReference type="ARBA" id="ARBA00022596"/>
    </source>
</evidence>
<dbReference type="RefSeq" id="WP_227209824.1">
    <property type="nucleotide sequence ID" value="NZ_BAABZQ010000001.1"/>
</dbReference>
<evidence type="ECO:0000256" key="4">
    <source>
        <dbReference type="ARBA" id="ARBA00022741"/>
    </source>
</evidence>
<dbReference type="Pfam" id="PF02492">
    <property type="entry name" value="cobW"/>
    <property type="match status" value="1"/>
</dbReference>
<dbReference type="InterPro" id="IPR027417">
    <property type="entry name" value="P-loop_NTPase"/>
</dbReference>
<accession>A0ABQ0BZR0</accession>
<keyword evidence="4" id="KW-0547">Nucleotide-binding</keyword>
<evidence type="ECO:0000313" key="10">
    <source>
        <dbReference type="Proteomes" id="UP001600941"/>
    </source>
</evidence>
<sequence>MEAFRTIEVKRSIFDNNDRQAEQLRRELKEKRVFLLNLMSSPGSGKTTTLQRTIEALKEELKIGIMEADIDSDVDARTIENMGVKVIQLHTGGMCHLDADMTRQGLDAMGTGSVDLAVLENVGNLVCPAEFDTGAVKNAMILSVPEGDDKPLKYPLMFSVCDVVLINKIDVMPYFDFDLEKCRENIRLRNPGAKVIPISAKTGEGVDAWADWLRTEVNTWREVR</sequence>
<dbReference type="InterPro" id="IPR004392">
    <property type="entry name" value="Hyd_mat_HypB"/>
</dbReference>
<dbReference type="PANTHER" id="PTHR30134:SF2">
    <property type="entry name" value="HYDROGENASE MATURATION FACTOR HYPB"/>
    <property type="match status" value="1"/>
</dbReference>
<dbReference type="SUPFAM" id="SSF52540">
    <property type="entry name" value="P-loop containing nucleoside triphosphate hydrolases"/>
    <property type="match status" value="1"/>
</dbReference>
<evidence type="ECO:0000256" key="6">
    <source>
        <dbReference type="ARBA" id="ARBA00022833"/>
    </source>
</evidence>
<keyword evidence="5" id="KW-0378">Hydrolase</keyword>
<evidence type="ECO:0000313" key="9">
    <source>
        <dbReference type="EMBL" id="GAA6501992.1"/>
    </source>
</evidence>
<keyword evidence="7" id="KW-0342">GTP-binding</keyword>
<proteinExistence type="inferred from homology"/>
<keyword evidence="2" id="KW-0533">Nickel</keyword>
<evidence type="ECO:0000259" key="8">
    <source>
        <dbReference type="Pfam" id="PF02492"/>
    </source>
</evidence>
<reference evidence="9 10" key="1">
    <citation type="submission" date="2024-04" db="EMBL/GenBank/DDBJ databases">
        <title>Defined microbial consortia suppress multidrug-resistant proinflammatory Enterobacteriaceae via ecological control.</title>
        <authorList>
            <person name="Furuichi M."/>
            <person name="Kawaguchi T."/>
            <person name="Pust M."/>
            <person name="Yasuma K."/>
            <person name="Plichta D."/>
            <person name="Hasegawa N."/>
            <person name="Ohya T."/>
            <person name="Bhattarai S."/>
            <person name="Sasajima S."/>
            <person name="Aoto Y."/>
            <person name="Tuganbaev T."/>
            <person name="Yaginuma M."/>
            <person name="Ueda M."/>
            <person name="Okahashi N."/>
            <person name="Amafuji K."/>
            <person name="Kiridooshi Y."/>
            <person name="Sugita K."/>
            <person name="Strazar M."/>
            <person name="Skelly A."/>
            <person name="Suda W."/>
            <person name="Hattori M."/>
            <person name="Nakamoto N."/>
            <person name="Caballero S."/>
            <person name="Norman J."/>
            <person name="Olle B."/>
            <person name="Tanoue T."/>
            <person name="Arita M."/>
            <person name="Bucci V."/>
            <person name="Atarashi K."/>
            <person name="Xavier R."/>
            <person name="Honda K."/>
        </authorList>
    </citation>
    <scope>NUCLEOTIDE SEQUENCE [LARGE SCALE GENOMIC DNA]</scope>
    <source>
        <strain evidence="10">k34-0107-D12</strain>
    </source>
</reference>
<dbReference type="PANTHER" id="PTHR30134">
    <property type="entry name" value="HYDROGENASE PROTEIN ASSEMBLY PROTEIN, NICKEL CHAPERONE"/>
    <property type="match status" value="1"/>
</dbReference>
<dbReference type="Gene3D" id="3.40.50.300">
    <property type="entry name" value="P-loop containing nucleotide triphosphate hydrolases"/>
    <property type="match status" value="1"/>
</dbReference>
<dbReference type="PIRSF" id="PIRSF005624">
    <property type="entry name" value="Ni-bind_GTPase"/>
    <property type="match status" value="1"/>
</dbReference>
<comment type="caution">
    <text evidence="9">The sequence shown here is derived from an EMBL/GenBank/DDBJ whole genome shotgun (WGS) entry which is preliminary data.</text>
</comment>
<evidence type="ECO:0000256" key="5">
    <source>
        <dbReference type="ARBA" id="ARBA00022801"/>
    </source>
</evidence>
<keyword evidence="6" id="KW-0862">Zinc</keyword>
<feature type="domain" description="CobW/HypB/UreG nucleotide-binding" evidence="8">
    <location>
        <begin position="38"/>
        <end position="196"/>
    </location>
</feature>
<organism evidence="9 10">
    <name type="scientific">Blautia parvula</name>
    <dbReference type="NCBI Taxonomy" id="2877527"/>
    <lineage>
        <taxon>Bacteria</taxon>
        <taxon>Bacillati</taxon>
        <taxon>Bacillota</taxon>
        <taxon>Clostridia</taxon>
        <taxon>Lachnospirales</taxon>
        <taxon>Lachnospiraceae</taxon>
        <taxon>Blautia</taxon>
    </lineage>
</organism>
<dbReference type="EMBL" id="BAABZQ010000001">
    <property type="protein sequence ID" value="GAA6501992.1"/>
    <property type="molecule type" value="Genomic_DNA"/>
</dbReference>
<gene>
    <name evidence="9" type="primary">hypB</name>
    <name evidence="9" type="ORF">K340107D12_48080</name>
</gene>
<dbReference type="CDD" id="cd05390">
    <property type="entry name" value="HypB"/>
    <property type="match status" value="1"/>
</dbReference>
<dbReference type="Proteomes" id="UP001600941">
    <property type="component" value="Unassembled WGS sequence"/>
</dbReference>
<comment type="similarity">
    <text evidence="1">Belongs to the SIMIBI class G3E GTPase family. HypB/HupM subfamily.</text>
</comment>
<keyword evidence="10" id="KW-1185">Reference proteome</keyword>
<dbReference type="InterPro" id="IPR003495">
    <property type="entry name" value="CobW/HypB/UreG_nucleotide-bd"/>
</dbReference>
<protein>
    <submittedName>
        <fullName evidence="9">Hydrogenase nickel incorporation protein HypB</fullName>
    </submittedName>
</protein>
<dbReference type="NCBIfam" id="TIGR00073">
    <property type="entry name" value="hypB"/>
    <property type="match status" value="1"/>
</dbReference>